<dbReference type="InterPro" id="IPR036852">
    <property type="entry name" value="Peptidase_S8/S53_dom_sf"/>
</dbReference>
<protein>
    <recommendedName>
        <fullName evidence="6">Peptidase S8/S53 domain-containing protein</fullName>
    </recommendedName>
</protein>
<reference evidence="7 8" key="1">
    <citation type="submission" date="2018-06" db="EMBL/GenBank/DDBJ databases">
        <title>Complete Genomes of Monosporascus.</title>
        <authorList>
            <person name="Robinson A.J."/>
            <person name="Natvig D.O."/>
        </authorList>
    </citation>
    <scope>NUCLEOTIDE SEQUENCE [LARGE SCALE GENOMIC DNA]</scope>
    <source>
        <strain evidence="7 8">CBS 609.92</strain>
    </source>
</reference>
<proteinExistence type="inferred from homology"/>
<evidence type="ECO:0000313" key="8">
    <source>
        <dbReference type="Proteomes" id="UP000294003"/>
    </source>
</evidence>
<evidence type="ECO:0000256" key="3">
    <source>
        <dbReference type="ARBA" id="ARBA00022801"/>
    </source>
</evidence>
<gene>
    <name evidence="7" type="ORF">DL762_002856</name>
</gene>
<dbReference type="PANTHER" id="PTHR43806">
    <property type="entry name" value="PEPTIDASE S8"/>
    <property type="match status" value="1"/>
</dbReference>
<evidence type="ECO:0000256" key="4">
    <source>
        <dbReference type="ARBA" id="ARBA00022825"/>
    </source>
</evidence>
<evidence type="ECO:0000259" key="6">
    <source>
        <dbReference type="Pfam" id="PF00082"/>
    </source>
</evidence>
<dbReference type="SUPFAM" id="SSF52743">
    <property type="entry name" value="Subtilisin-like"/>
    <property type="match status" value="1"/>
</dbReference>
<dbReference type="InterPro" id="IPR000209">
    <property type="entry name" value="Peptidase_S8/S53_dom"/>
</dbReference>
<evidence type="ECO:0000256" key="1">
    <source>
        <dbReference type="ARBA" id="ARBA00011073"/>
    </source>
</evidence>
<evidence type="ECO:0000313" key="7">
    <source>
        <dbReference type="EMBL" id="RYO90131.1"/>
    </source>
</evidence>
<comment type="caution">
    <text evidence="5">Lacks conserved residue(s) required for the propagation of feature annotation.</text>
</comment>
<dbReference type="PROSITE" id="PS00137">
    <property type="entry name" value="SUBTILASE_HIS"/>
    <property type="match status" value="1"/>
</dbReference>
<dbReference type="Pfam" id="PF00082">
    <property type="entry name" value="Peptidase_S8"/>
    <property type="match status" value="1"/>
</dbReference>
<name>A0ABY0HCV8_9PEZI</name>
<dbReference type="InterPro" id="IPR023827">
    <property type="entry name" value="Peptidase_S8_Asp-AS"/>
</dbReference>
<dbReference type="PRINTS" id="PR00723">
    <property type="entry name" value="SUBTILISIN"/>
</dbReference>
<keyword evidence="4" id="KW-0720">Serine protease</keyword>
<accession>A0ABY0HCV8</accession>
<comment type="similarity">
    <text evidence="1 5">Belongs to the peptidase S8 family.</text>
</comment>
<keyword evidence="3" id="KW-0378">Hydrolase</keyword>
<dbReference type="InterPro" id="IPR050131">
    <property type="entry name" value="Peptidase_S8_subtilisin-like"/>
</dbReference>
<keyword evidence="2" id="KW-0645">Protease</keyword>
<dbReference type="PANTHER" id="PTHR43806:SF11">
    <property type="entry name" value="CEREVISIN-RELATED"/>
    <property type="match status" value="1"/>
</dbReference>
<dbReference type="PROSITE" id="PS00136">
    <property type="entry name" value="SUBTILASE_ASP"/>
    <property type="match status" value="1"/>
</dbReference>
<dbReference type="InterPro" id="IPR015500">
    <property type="entry name" value="Peptidase_S8_subtilisin-rel"/>
</dbReference>
<dbReference type="EMBL" id="QJNS01000061">
    <property type="protein sequence ID" value="RYO90131.1"/>
    <property type="molecule type" value="Genomic_DNA"/>
</dbReference>
<feature type="domain" description="Peptidase S8/S53" evidence="6">
    <location>
        <begin position="175"/>
        <end position="359"/>
    </location>
</feature>
<keyword evidence="8" id="KW-1185">Reference proteome</keyword>
<dbReference type="Gene3D" id="3.40.50.200">
    <property type="entry name" value="Peptidase S8/S53 domain"/>
    <property type="match status" value="1"/>
</dbReference>
<dbReference type="Proteomes" id="UP000294003">
    <property type="component" value="Unassembled WGS sequence"/>
</dbReference>
<dbReference type="InterPro" id="IPR022398">
    <property type="entry name" value="Peptidase_S8_His-AS"/>
</dbReference>
<dbReference type="PROSITE" id="PS51892">
    <property type="entry name" value="SUBTILASE"/>
    <property type="match status" value="1"/>
</dbReference>
<evidence type="ECO:0000256" key="2">
    <source>
        <dbReference type="ARBA" id="ARBA00022670"/>
    </source>
</evidence>
<evidence type="ECO:0000256" key="5">
    <source>
        <dbReference type="PROSITE-ProRule" id="PRU01240"/>
    </source>
</evidence>
<sequence length="440" mass="48712">MKSILPFLVGNGLSLIVPAPSTRAEHPDLVPLDEPEDRDSIVRDRYMIALEEHAQLSDHWEAIGQDLSKDSDACGDYRYLANIKVYFCTIKDKNPPDERVRGDTDNVHSVAVDATFPLEDDFEDAQPVDESIIKRWDRARRPGPWYLQQMAARGKLPPSGPGDIPVDHMKNPLPGEGVNIYILDSGINRQHNAFYSGPNFRLPHRVVNFMGLGMKINICIALFSDLMKLKNDTWGHGTAVASVAASWRYGIAPGATVVNVKVAPTDSGMHFEGLTQAIAIDTIVEEHKQNAEKVPRPRISGSEFKGSVISISGRVQEWPGVERALRIAYENGIPIAASAGNLNTNVDDLRNKYPCAYDQVTYEGFESFDYAEGIYERVQANFLNGVLEDIPEGTQNAFLTTGINHVNRLETCPYAGLTNDQCIAINNGEEKGDEDDEKES</sequence>
<organism evidence="7 8">
    <name type="scientific">Monosporascus cannonballus</name>
    <dbReference type="NCBI Taxonomy" id="155416"/>
    <lineage>
        <taxon>Eukaryota</taxon>
        <taxon>Fungi</taxon>
        <taxon>Dikarya</taxon>
        <taxon>Ascomycota</taxon>
        <taxon>Pezizomycotina</taxon>
        <taxon>Sordariomycetes</taxon>
        <taxon>Xylariomycetidae</taxon>
        <taxon>Xylariales</taxon>
        <taxon>Xylariales incertae sedis</taxon>
        <taxon>Monosporascus</taxon>
    </lineage>
</organism>
<comment type="caution">
    <text evidence="7">The sequence shown here is derived from an EMBL/GenBank/DDBJ whole genome shotgun (WGS) entry which is preliminary data.</text>
</comment>